<comment type="cofactor">
    <cofactor evidence="6">
        <name>[2Fe-2S] cluster</name>
        <dbReference type="ChEBI" id="CHEBI:190135"/>
    </cofactor>
</comment>
<dbReference type="GO" id="GO:0046872">
    <property type="term" value="F:metal ion binding"/>
    <property type="evidence" value="ECO:0007669"/>
    <property type="project" value="UniProtKB-KW"/>
</dbReference>
<gene>
    <name evidence="8" type="ORF">G3M70_02185</name>
</gene>
<feature type="domain" description="2Fe-2S ferredoxin-type" evidence="7">
    <location>
        <begin position="1"/>
        <end position="99"/>
    </location>
</feature>
<evidence type="ECO:0000259" key="7">
    <source>
        <dbReference type="PROSITE" id="PS51085"/>
    </source>
</evidence>
<organism evidence="8 9">
    <name type="scientific">Candidatus Nitronauta litoralis</name>
    <dbReference type="NCBI Taxonomy" id="2705533"/>
    <lineage>
        <taxon>Bacteria</taxon>
        <taxon>Pseudomonadati</taxon>
        <taxon>Nitrospinota/Tectimicrobiota group</taxon>
        <taxon>Nitrospinota</taxon>
        <taxon>Nitrospinia</taxon>
        <taxon>Nitrospinales</taxon>
        <taxon>Nitrospinaceae</taxon>
        <taxon>Candidatus Nitronauta</taxon>
    </lineage>
</organism>
<dbReference type="GO" id="GO:0009055">
    <property type="term" value="F:electron transfer activity"/>
    <property type="evidence" value="ECO:0007669"/>
    <property type="project" value="TreeGrafter"/>
</dbReference>
<evidence type="ECO:0000256" key="4">
    <source>
        <dbReference type="ARBA" id="ARBA00023004"/>
    </source>
</evidence>
<keyword evidence="3" id="KW-0479">Metal-binding</keyword>
<dbReference type="PROSITE" id="PS51085">
    <property type="entry name" value="2FE2S_FER_2"/>
    <property type="match status" value="1"/>
</dbReference>
<keyword evidence="2" id="KW-0001">2Fe-2S</keyword>
<dbReference type="GO" id="GO:0140647">
    <property type="term" value="P:P450-containing electron transport chain"/>
    <property type="evidence" value="ECO:0007669"/>
    <property type="project" value="InterPro"/>
</dbReference>
<accession>A0A7T0BTN7</accession>
<dbReference type="KEGG" id="nli:G3M70_02185"/>
<dbReference type="Gene3D" id="3.10.20.30">
    <property type="match status" value="1"/>
</dbReference>
<keyword evidence="5" id="KW-0411">Iron-sulfur</keyword>
<dbReference type="Proteomes" id="UP000594688">
    <property type="component" value="Chromosome"/>
</dbReference>
<dbReference type="InterPro" id="IPR012675">
    <property type="entry name" value="Beta-grasp_dom_sf"/>
</dbReference>
<dbReference type="InterPro" id="IPR001055">
    <property type="entry name" value="Adrenodoxin-like"/>
</dbReference>
<evidence type="ECO:0000256" key="5">
    <source>
        <dbReference type="ARBA" id="ARBA00023014"/>
    </source>
</evidence>
<evidence type="ECO:0000313" key="9">
    <source>
        <dbReference type="Proteomes" id="UP000594688"/>
    </source>
</evidence>
<protein>
    <submittedName>
        <fullName evidence="8">(2Fe-2S)-binding protein</fullName>
    </submittedName>
</protein>
<dbReference type="Pfam" id="PF00111">
    <property type="entry name" value="Fer2"/>
    <property type="match status" value="1"/>
</dbReference>
<sequence>MLEILFENVKRKVQVEPGTNLREAAIANKISLYSHVFKLLNCRGRGLCNSCRVEIVSGNAGERNEVEDNNLKKALKKNPNLRLACQIKVEDNLVVRSQV</sequence>
<dbReference type="AlphaFoldDB" id="A0A7T0BTN7"/>
<name>A0A7T0BTN7_9BACT</name>
<dbReference type="PANTHER" id="PTHR23426:SF65">
    <property type="entry name" value="FERREDOXIN-2, MITOCHONDRIAL"/>
    <property type="match status" value="1"/>
</dbReference>
<dbReference type="InterPro" id="IPR036010">
    <property type="entry name" value="2Fe-2S_ferredoxin-like_sf"/>
</dbReference>
<dbReference type="GO" id="GO:0051537">
    <property type="term" value="F:2 iron, 2 sulfur cluster binding"/>
    <property type="evidence" value="ECO:0007669"/>
    <property type="project" value="UniProtKB-KW"/>
</dbReference>
<comment type="similarity">
    <text evidence="1">Belongs to the adrenodoxin/putidaredoxin family.</text>
</comment>
<dbReference type="CDD" id="cd00207">
    <property type="entry name" value="fer2"/>
    <property type="match status" value="1"/>
</dbReference>
<keyword evidence="4" id="KW-0408">Iron</keyword>
<dbReference type="InterPro" id="IPR001041">
    <property type="entry name" value="2Fe-2S_ferredoxin-type"/>
</dbReference>
<dbReference type="SUPFAM" id="SSF54292">
    <property type="entry name" value="2Fe-2S ferredoxin-like"/>
    <property type="match status" value="1"/>
</dbReference>
<evidence type="ECO:0000256" key="2">
    <source>
        <dbReference type="ARBA" id="ARBA00022714"/>
    </source>
</evidence>
<reference evidence="8 9" key="1">
    <citation type="submission" date="2020-02" db="EMBL/GenBank/DDBJ databases">
        <title>Genomic and physiological characterization of two novel Nitrospinaceae genera.</title>
        <authorList>
            <person name="Mueller A.J."/>
            <person name="Jung M.-Y."/>
            <person name="Strachan C.R."/>
            <person name="Herbold C.W."/>
            <person name="Kirkegaard R.H."/>
            <person name="Daims H."/>
        </authorList>
    </citation>
    <scope>NUCLEOTIDE SEQUENCE [LARGE SCALE GENOMIC DNA]</scope>
    <source>
        <strain evidence="8">EB</strain>
    </source>
</reference>
<dbReference type="EMBL" id="CP048685">
    <property type="protein sequence ID" value="QPJ60760.1"/>
    <property type="molecule type" value="Genomic_DNA"/>
</dbReference>
<evidence type="ECO:0000313" key="8">
    <source>
        <dbReference type="EMBL" id="QPJ60760.1"/>
    </source>
</evidence>
<evidence type="ECO:0000256" key="3">
    <source>
        <dbReference type="ARBA" id="ARBA00022723"/>
    </source>
</evidence>
<proteinExistence type="inferred from homology"/>
<evidence type="ECO:0000256" key="1">
    <source>
        <dbReference type="ARBA" id="ARBA00010914"/>
    </source>
</evidence>
<evidence type="ECO:0000256" key="6">
    <source>
        <dbReference type="ARBA" id="ARBA00034078"/>
    </source>
</evidence>
<dbReference type="PANTHER" id="PTHR23426">
    <property type="entry name" value="FERREDOXIN/ADRENODOXIN"/>
    <property type="match status" value="1"/>
</dbReference>